<organism evidence="2">
    <name type="scientific">marine sediment metagenome</name>
    <dbReference type="NCBI Taxonomy" id="412755"/>
    <lineage>
        <taxon>unclassified sequences</taxon>
        <taxon>metagenomes</taxon>
        <taxon>ecological metagenomes</taxon>
    </lineage>
</organism>
<accession>X1PLH9</accession>
<proteinExistence type="predicted"/>
<comment type="caution">
    <text evidence="2">The sequence shown here is derived from an EMBL/GenBank/DDBJ whole genome shotgun (WGS) entry which is preliminary data.</text>
</comment>
<gene>
    <name evidence="2" type="ORF">S06H3_26903</name>
</gene>
<evidence type="ECO:0008006" key="3">
    <source>
        <dbReference type="Google" id="ProtNLM"/>
    </source>
</evidence>
<evidence type="ECO:0000256" key="1">
    <source>
        <dbReference type="SAM" id="Phobius"/>
    </source>
</evidence>
<keyword evidence="1" id="KW-1133">Transmembrane helix</keyword>
<name>X1PLH9_9ZZZZ</name>
<protein>
    <recommendedName>
        <fullName evidence="3">Transmembrane protein</fullName>
    </recommendedName>
</protein>
<dbReference type="AlphaFoldDB" id="X1PLH9"/>
<sequence length="104" mass="11605">MDFTMPLPSSTAPPVDPVECERSLRRYLLHKRVELSAGGFDWKRLIGIGASCVAAGLFLLWCSNKGTRDGKAKTVEETKVDKQCFDMVGRPIPCDKGFDKDWRG</sequence>
<keyword evidence="1" id="KW-0812">Transmembrane</keyword>
<keyword evidence="1" id="KW-0472">Membrane</keyword>
<dbReference type="EMBL" id="BARV01015578">
    <property type="protein sequence ID" value="GAI31724.1"/>
    <property type="molecule type" value="Genomic_DNA"/>
</dbReference>
<feature type="transmembrane region" description="Helical" evidence="1">
    <location>
        <begin position="45"/>
        <end position="63"/>
    </location>
</feature>
<evidence type="ECO:0000313" key="2">
    <source>
        <dbReference type="EMBL" id="GAI31724.1"/>
    </source>
</evidence>
<reference evidence="2" key="1">
    <citation type="journal article" date="2014" name="Front. Microbiol.">
        <title>High frequency of phylogenetically diverse reductive dehalogenase-homologous genes in deep subseafloor sedimentary metagenomes.</title>
        <authorList>
            <person name="Kawai M."/>
            <person name="Futagami T."/>
            <person name="Toyoda A."/>
            <person name="Takaki Y."/>
            <person name="Nishi S."/>
            <person name="Hori S."/>
            <person name="Arai W."/>
            <person name="Tsubouchi T."/>
            <person name="Morono Y."/>
            <person name="Uchiyama I."/>
            <person name="Ito T."/>
            <person name="Fujiyama A."/>
            <person name="Inagaki F."/>
            <person name="Takami H."/>
        </authorList>
    </citation>
    <scope>NUCLEOTIDE SEQUENCE</scope>
    <source>
        <strain evidence="2">Expedition CK06-06</strain>
    </source>
</reference>